<evidence type="ECO:0000256" key="2">
    <source>
        <dbReference type="ARBA" id="ARBA00023015"/>
    </source>
</evidence>
<evidence type="ECO:0000313" key="9">
    <source>
        <dbReference type="Proteomes" id="UP000796880"/>
    </source>
</evidence>
<feature type="region of interest" description="Disordered" evidence="6">
    <location>
        <begin position="1"/>
        <end position="95"/>
    </location>
</feature>
<evidence type="ECO:0000256" key="5">
    <source>
        <dbReference type="ARBA" id="ARBA00023242"/>
    </source>
</evidence>
<evidence type="ECO:0000256" key="6">
    <source>
        <dbReference type="SAM" id="MobiDB-lite"/>
    </source>
</evidence>
<dbReference type="EMBL" id="VOIH02000002">
    <property type="protein sequence ID" value="KAF3454701.1"/>
    <property type="molecule type" value="Genomic_DNA"/>
</dbReference>
<evidence type="ECO:0000313" key="8">
    <source>
        <dbReference type="EMBL" id="KAF3454701.1"/>
    </source>
</evidence>
<gene>
    <name evidence="8" type="ORF">FNV43_RR05149</name>
</gene>
<dbReference type="AlphaFoldDB" id="A0A8K0MQ75"/>
<dbReference type="Proteomes" id="UP000796880">
    <property type="component" value="Unassembled WGS sequence"/>
</dbReference>
<feature type="domain" description="MBD" evidence="7">
    <location>
        <begin position="90"/>
        <end position="165"/>
    </location>
</feature>
<accession>A0A8K0MQ75</accession>
<feature type="compositionally biased region" description="Basic and acidic residues" evidence="6">
    <location>
        <begin position="84"/>
        <end position="94"/>
    </location>
</feature>
<dbReference type="Pfam" id="PF01429">
    <property type="entry name" value="MBD"/>
    <property type="match status" value="1"/>
</dbReference>
<dbReference type="Gene3D" id="3.30.890.10">
    <property type="entry name" value="Methyl-cpg-binding Protein 2, Chain A"/>
    <property type="match status" value="1"/>
</dbReference>
<dbReference type="GO" id="GO:0005634">
    <property type="term" value="C:nucleus"/>
    <property type="evidence" value="ECO:0007669"/>
    <property type="project" value="UniProtKB-SubCell"/>
</dbReference>
<feature type="compositionally biased region" description="Polar residues" evidence="6">
    <location>
        <begin position="64"/>
        <end position="83"/>
    </location>
</feature>
<reference evidence="8" key="1">
    <citation type="submission" date="2020-03" db="EMBL/GenBank/DDBJ databases">
        <title>A high-quality chromosome-level genome assembly of a woody plant with both climbing and erect habits, Rhamnella rubrinervis.</title>
        <authorList>
            <person name="Lu Z."/>
            <person name="Yang Y."/>
            <person name="Zhu X."/>
            <person name="Sun Y."/>
        </authorList>
    </citation>
    <scope>NUCLEOTIDE SEQUENCE</scope>
    <source>
        <strain evidence="8">BYM</strain>
        <tissue evidence="8">Leaf</tissue>
    </source>
</reference>
<evidence type="ECO:0000256" key="1">
    <source>
        <dbReference type="ARBA" id="ARBA00004123"/>
    </source>
</evidence>
<organism evidence="8 9">
    <name type="scientific">Rhamnella rubrinervis</name>
    <dbReference type="NCBI Taxonomy" id="2594499"/>
    <lineage>
        <taxon>Eukaryota</taxon>
        <taxon>Viridiplantae</taxon>
        <taxon>Streptophyta</taxon>
        <taxon>Embryophyta</taxon>
        <taxon>Tracheophyta</taxon>
        <taxon>Spermatophyta</taxon>
        <taxon>Magnoliopsida</taxon>
        <taxon>eudicotyledons</taxon>
        <taxon>Gunneridae</taxon>
        <taxon>Pentapetalae</taxon>
        <taxon>rosids</taxon>
        <taxon>fabids</taxon>
        <taxon>Rosales</taxon>
        <taxon>Rhamnaceae</taxon>
        <taxon>rhamnoid group</taxon>
        <taxon>Rhamneae</taxon>
        <taxon>Rhamnella</taxon>
    </lineage>
</organism>
<feature type="compositionally biased region" description="Polar residues" evidence="6">
    <location>
        <begin position="168"/>
        <end position="181"/>
    </location>
</feature>
<keyword evidence="4" id="KW-0804">Transcription</keyword>
<dbReference type="InterPro" id="IPR001739">
    <property type="entry name" value="Methyl_CpG_DNA-bd"/>
</dbReference>
<keyword evidence="2" id="KW-0805">Transcription regulation</keyword>
<sequence>MSEDPNPNNQPVKHTAPDGPSDPLLKSGSFIVGSFATNGQSSMEPRKAKSSAPDKGARACPAAESSNGGQPATPMTGSENTEFQAERGKRKATEQEMSWLPAGWHVVDKVRSSGATAGTRDKYYVDPVSGRRFRSKIEVLYFLETGSLRKKKKSMENSDADAMGSGGQKQKSSKTAKNSTLNFDFSNVPEKVDWVLTDSTEESWTPYFGDDKVPESSKQEWAVAFTCLTSKNSCRNY</sequence>
<dbReference type="PANTHER" id="PTHR12396">
    <property type="entry name" value="METHYL-CPG BINDING PROTEIN, MBD"/>
    <property type="match status" value="1"/>
</dbReference>
<dbReference type="PROSITE" id="PS50982">
    <property type="entry name" value="MBD"/>
    <property type="match status" value="1"/>
</dbReference>
<dbReference type="PANTHER" id="PTHR12396:SF46">
    <property type="entry name" value="METHYL-CPG-BINDING DOMAIN-CONTAINING PROTEIN 6"/>
    <property type="match status" value="1"/>
</dbReference>
<evidence type="ECO:0000256" key="4">
    <source>
        <dbReference type="ARBA" id="ARBA00023163"/>
    </source>
</evidence>
<feature type="compositionally biased region" description="Polar residues" evidence="6">
    <location>
        <begin position="1"/>
        <end position="12"/>
    </location>
</feature>
<feature type="region of interest" description="Disordered" evidence="6">
    <location>
        <begin position="151"/>
        <end position="181"/>
    </location>
</feature>
<dbReference type="GO" id="GO:0003677">
    <property type="term" value="F:DNA binding"/>
    <property type="evidence" value="ECO:0007669"/>
    <property type="project" value="UniProtKB-KW"/>
</dbReference>
<comment type="caution">
    <text evidence="8">The sequence shown here is derived from an EMBL/GenBank/DDBJ whole genome shotgun (WGS) entry which is preliminary data.</text>
</comment>
<protein>
    <recommendedName>
        <fullName evidence="7">MBD domain-containing protein</fullName>
    </recommendedName>
</protein>
<dbReference type="OrthoDB" id="10072024at2759"/>
<dbReference type="SUPFAM" id="SSF54171">
    <property type="entry name" value="DNA-binding domain"/>
    <property type="match status" value="1"/>
</dbReference>
<name>A0A8K0MQ75_9ROSA</name>
<keyword evidence="9" id="KW-1185">Reference proteome</keyword>
<evidence type="ECO:0000259" key="7">
    <source>
        <dbReference type="PROSITE" id="PS50982"/>
    </source>
</evidence>
<keyword evidence="3" id="KW-0238">DNA-binding</keyword>
<keyword evidence="5" id="KW-0539">Nucleus</keyword>
<comment type="subcellular location">
    <subcellularLocation>
        <location evidence="1">Nucleus</location>
    </subcellularLocation>
</comment>
<dbReference type="InterPro" id="IPR016177">
    <property type="entry name" value="DNA-bd_dom_sf"/>
</dbReference>
<proteinExistence type="predicted"/>
<evidence type="ECO:0000256" key="3">
    <source>
        <dbReference type="ARBA" id="ARBA00023125"/>
    </source>
</evidence>